<organism evidence="13 14">
    <name type="scientific">Calicophoron daubneyi</name>
    <name type="common">Rumen fluke</name>
    <name type="synonym">Paramphistomum daubneyi</name>
    <dbReference type="NCBI Taxonomy" id="300641"/>
    <lineage>
        <taxon>Eukaryota</taxon>
        <taxon>Metazoa</taxon>
        <taxon>Spiralia</taxon>
        <taxon>Lophotrochozoa</taxon>
        <taxon>Platyhelminthes</taxon>
        <taxon>Trematoda</taxon>
        <taxon>Digenea</taxon>
        <taxon>Plagiorchiida</taxon>
        <taxon>Pronocephalata</taxon>
        <taxon>Paramphistomoidea</taxon>
        <taxon>Paramphistomidae</taxon>
        <taxon>Calicophoron</taxon>
    </lineage>
</organism>
<dbReference type="Gene3D" id="3.90.1680.10">
    <property type="entry name" value="SOS response associated peptidase-like"/>
    <property type="match status" value="1"/>
</dbReference>
<evidence type="ECO:0000256" key="11">
    <source>
        <dbReference type="ARBA" id="ARBA00031130"/>
    </source>
</evidence>
<dbReference type="Pfam" id="PF02586">
    <property type="entry name" value="SRAP"/>
    <property type="match status" value="1"/>
</dbReference>
<evidence type="ECO:0000256" key="6">
    <source>
        <dbReference type="ARBA" id="ARBA00023124"/>
    </source>
</evidence>
<dbReference type="PANTHER" id="PTHR13604">
    <property type="entry name" value="DC12-RELATED"/>
    <property type="match status" value="1"/>
</dbReference>
<dbReference type="EMBL" id="CAXLJL010000179">
    <property type="protein sequence ID" value="CAL5134192.1"/>
    <property type="molecule type" value="Genomic_DNA"/>
</dbReference>
<dbReference type="SUPFAM" id="SSF143081">
    <property type="entry name" value="BB1717-like"/>
    <property type="match status" value="1"/>
</dbReference>
<dbReference type="GO" id="GO:0008233">
    <property type="term" value="F:peptidase activity"/>
    <property type="evidence" value="ECO:0007669"/>
    <property type="project" value="UniProtKB-KW"/>
</dbReference>
<keyword evidence="8" id="KW-0456">Lyase</keyword>
<dbReference type="GO" id="GO:0003697">
    <property type="term" value="F:single-stranded DNA binding"/>
    <property type="evidence" value="ECO:0007669"/>
    <property type="project" value="InterPro"/>
</dbReference>
<evidence type="ECO:0000256" key="7">
    <source>
        <dbReference type="ARBA" id="ARBA00023125"/>
    </source>
</evidence>
<accession>A0AAV2TD44</accession>
<name>A0AAV2TD44_CALDB</name>
<evidence type="ECO:0000313" key="13">
    <source>
        <dbReference type="EMBL" id="CAL5134192.1"/>
    </source>
</evidence>
<dbReference type="GO" id="GO:0006508">
    <property type="term" value="P:proteolysis"/>
    <property type="evidence" value="ECO:0007669"/>
    <property type="project" value="UniProtKB-KW"/>
</dbReference>
<evidence type="ECO:0000256" key="2">
    <source>
        <dbReference type="ARBA" id="ARBA00015888"/>
    </source>
</evidence>
<evidence type="ECO:0000256" key="10">
    <source>
        <dbReference type="ARBA" id="ARBA00030898"/>
    </source>
</evidence>
<dbReference type="InterPro" id="IPR003738">
    <property type="entry name" value="SRAP"/>
</dbReference>
<keyword evidence="5" id="KW-0378">Hydrolase</keyword>
<evidence type="ECO:0000256" key="9">
    <source>
        <dbReference type="ARBA" id="ARBA00030390"/>
    </source>
</evidence>
<evidence type="ECO:0000313" key="14">
    <source>
        <dbReference type="Proteomes" id="UP001497525"/>
    </source>
</evidence>
<keyword evidence="6" id="KW-0190">Covalent protein-DNA linkage</keyword>
<protein>
    <recommendedName>
        <fullName evidence="2">Abasic site processing protein HMCES</fullName>
    </recommendedName>
    <alternativeName>
        <fullName evidence="9">Embryonic stem cell-specific 5-hydroxymethylcytosine-binding protein</fullName>
    </alternativeName>
    <alternativeName>
        <fullName evidence="10">Peptidase HMCES</fullName>
    </alternativeName>
    <alternativeName>
        <fullName evidence="11">SRAP domain-containing protein 1</fullName>
    </alternativeName>
</protein>
<dbReference type="AlphaFoldDB" id="A0AAV2TD44"/>
<evidence type="ECO:0000256" key="4">
    <source>
        <dbReference type="ARBA" id="ARBA00022763"/>
    </source>
</evidence>
<keyword evidence="7" id="KW-0238">DNA-binding</keyword>
<keyword evidence="3" id="KW-0645">Protease</keyword>
<dbReference type="Proteomes" id="UP001497525">
    <property type="component" value="Unassembled WGS sequence"/>
</dbReference>
<dbReference type="GO" id="GO:0106300">
    <property type="term" value="P:protein-DNA covalent cross-linking repair"/>
    <property type="evidence" value="ECO:0007669"/>
    <property type="project" value="InterPro"/>
</dbReference>
<keyword evidence="4" id="KW-0227">DNA damage</keyword>
<comment type="caution">
    <text evidence="13">The sequence shown here is derived from an EMBL/GenBank/DDBJ whole genome shotgun (WGS) entry which is preliminary data.</text>
</comment>
<comment type="similarity">
    <text evidence="1">Belongs to the SOS response-associated peptidase family.</text>
</comment>
<dbReference type="GO" id="GO:0016829">
    <property type="term" value="F:lyase activity"/>
    <property type="evidence" value="ECO:0007669"/>
    <property type="project" value="UniProtKB-KW"/>
</dbReference>
<evidence type="ECO:0000256" key="12">
    <source>
        <dbReference type="SAM" id="MobiDB-lite"/>
    </source>
</evidence>
<feature type="region of interest" description="Disordered" evidence="12">
    <location>
        <begin position="263"/>
        <end position="301"/>
    </location>
</feature>
<evidence type="ECO:0000256" key="5">
    <source>
        <dbReference type="ARBA" id="ARBA00022801"/>
    </source>
</evidence>
<evidence type="ECO:0000256" key="3">
    <source>
        <dbReference type="ARBA" id="ARBA00022670"/>
    </source>
</evidence>
<feature type="compositionally biased region" description="Basic and acidic residues" evidence="12">
    <location>
        <begin position="266"/>
        <end position="284"/>
    </location>
</feature>
<evidence type="ECO:0000256" key="1">
    <source>
        <dbReference type="ARBA" id="ARBA00008136"/>
    </source>
</evidence>
<dbReference type="InterPro" id="IPR036590">
    <property type="entry name" value="SRAP-like"/>
</dbReference>
<sequence>MCGRTACSLDPDTLCKKCRFRRSNSSRTINPKWNKSSGTQKYTPSYNLAPGSCSPILIYAENSEAVIQPMLWGLIPPFVRGDSPFKFSTSNARIESLLEKPTYGLSMRQGKRCVVLAQGFYEWKTEEGRKQPYYIYPSDPKKLLMMAGVFAYNKDKDIFSYSVITTDAKGIVSKLHHRMPVVLSTDSEIDTWLDAQTIDSTKAYKYLQQVAKNLKSAPLSAYPVSPRMNSTTYDEPDCITPLEKVEDRKPRSPSKAASLMTSFLKRSQEREPEVKPKKLPKEESCEWSLEATSSSIKKEPL</sequence>
<evidence type="ECO:0000256" key="8">
    <source>
        <dbReference type="ARBA" id="ARBA00023239"/>
    </source>
</evidence>
<proteinExistence type="inferred from homology"/>
<dbReference type="PANTHER" id="PTHR13604:SF0">
    <property type="entry name" value="ABASIC SITE PROCESSING PROTEIN HMCES"/>
    <property type="match status" value="1"/>
</dbReference>
<gene>
    <name evidence="13" type="ORF">CDAUBV1_LOCUS7409</name>
</gene>
<reference evidence="13" key="1">
    <citation type="submission" date="2024-06" db="EMBL/GenBank/DDBJ databases">
        <authorList>
            <person name="Liu X."/>
            <person name="Lenzi L."/>
            <person name="Haldenby T S."/>
            <person name="Uol C."/>
        </authorList>
    </citation>
    <scope>NUCLEOTIDE SEQUENCE</scope>
</reference>